<evidence type="ECO:0000313" key="2">
    <source>
        <dbReference type="EMBL" id="MBL0389811.1"/>
    </source>
</evidence>
<keyword evidence="3" id="KW-1185">Reference proteome</keyword>
<feature type="transmembrane region" description="Helical" evidence="1">
    <location>
        <begin position="144"/>
        <end position="167"/>
    </location>
</feature>
<dbReference type="Pfam" id="PF05940">
    <property type="entry name" value="NnrS"/>
    <property type="match status" value="1"/>
</dbReference>
<dbReference type="Proteomes" id="UP000599109">
    <property type="component" value="Unassembled WGS sequence"/>
</dbReference>
<keyword evidence="1" id="KW-0472">Membrane</keyword>
<dbReference type="RefSeq" id="WP_201672407.1">
    <property type="nucleotide sequence ID" value="NZ_JAEQNE010000001.1"/>
</dbReference>
<keyword evidence="1" id="KW-0812">Transmembrane</keyword>
<sequence>MNRNRWMGPGASVWGSGFRPFYLLGTLYAPLVLVGAAAALGGLVTLPATSGTPASWHGHEMIFGFAAALIVGTLLTALPSWAGTPEVRGGPLALLAGLWLAGRLAMWAGPWLPKAVCTAADLALVPALLALLGPAVWRARNRFFRWLVPILLAFAAANAVHHAGLLLHDPALSRLGLEAGVYTVVILFALMGGVLTPIFTGNATGGALPGMDLRLEILAAGSIALLAALDLCGAPPAWVGLAALGCAVVHAVRTARWRGWLVARQPLLSVMHLSFVWLVLAFVLRAVAGLTGLVSPAAWLHVFTVGSLGMMMLGLMTRVALRHTGRPLVVPVPMRFAYAAMFAAVPVRLAAEIHALPVAFLVAALLWVGAFAVFLLLFARALLAPSLPRAVPPRMVGS</sequence>
<comment type="caution">
    <text evidence="2">The sequence shown here is derived from an EMBL/GenBank/DDBJ whole genome shotgun (WGS) entry which is preliminary data.</text>
</comment>
<proteinExistence type="predicted"/>
<feature type="transmembrane region" description="Helical" evidence="1">
    <location>
        <begin position="213"/>
        <end position="231"/>
    </location>
</feature>
<keyword evidence="1" id="KW-1133">Transmembrane helix</keyword>
<feature type="transmembrane region" description="Helical" evidence="1">
    <location>
        <begin position="179"/>
        <end position="201"/>
    </location>
</feature>
<feature type="transmembrane region" description="Helical" evidence="1">
    <location>
        <begin position="118"/>
        <end position="137"/>
    </location>
</feature>
<evidence type="ECO:0000256" key="1">
    <source>
        <dbReference type="SAM" id="Phobius"/>
    </source>
</evidence>
<accession>A0A936YVK8</accession>
<feature type="transmembrane region" description="Helical" evidence="1">
    <location>
        <begin position="92"/>
        <end position="112"/>
    </location>
</feature>
<feature type="transmembrane region" description="Helical" evidence="1">
    <location>
        <begin position="328"/>
        <end position="349"/>
    </location>
</feature>
<feature type="transmembrane region" description="Helical" evidence="1">
    <location>
        <begin position="355"/>
        <end position="379"/>
    </location>
</feature>
<dbReference type="EMBL" id="JAEQNE010000001">
    <property type="protein sequence ID" value="MBL0389811.1"/>
    <property type="molecule type" value="Genomic_DNA"/>
</dbReference>
<feature type="transmembrane region" description="Helical" evidence="1">
    <location>
        <begin position="21"/>
        <end position="41"/>
    </location>
</feature>
<feature type="transmembrane region" description="Helical" evidence="1">
    <location>
        <begin position="61"/>
        <end position="80"/>
    </location>
</feature>
<name>A0A936YVK8_9BURK</name>
<gene>
    <name evidence="2" type="ORF">JJ685_01510</name>
</gene>
<dbReference type="InterPro" id="IPR010266">
    <property type="entry name" value="NnrS"/>
</dbReference>
<reference evidence="2 3" key="1">
    <citation type="journal article" date="2017" name="Int. J. Syst. Evol. Microbiol.">
        <title>Ramlibacter monticola sp. nov., isolated from forest soil.</title>
        <authorList>
            <person name="Chaudhary D.K."/>
            <person name="Kim J."/>
        </authorList>
    </citation>
    <scope>NUCLEOTIDE SEQUENCE [LARGE SCALE GENOMIC DNA]</scope>
    <source>
        <strain evidence="2 3">KACC 19175</strain>
    </source>
</reference>
<organism evidence="2 3">
    <name type="scientific">Ramlibacter monticola</name>
    <dbReference type="NCBI Taxonomy" id="1926872"/>
    <lineage>
        <taxon>Bacteria</taxon>
        <taxon>Pseudomonadati</taxon>
        <taxon>Pseudomonadota</taxon>
        <taxon>Betaproteobacteria</taxon>
        <taxon>Burkholderiales</taxon>
        <taxon>Comamonadaceae</taxon>
        <taxon>Ramlibacter</taxon>
    </lineage>
</organism>
<feature type="transmembrane region" description="Helical" evidence="1">
    <location>
        <begin position="299"/>
        <end position="321"/>
    </location>
</feature>
<protein>
    <submittedName>
        <fullName evidence="2">NnrS family protein</fullName>
    </submittedName>
</protein>
<evidence type="ECO:0000313" key="3">
    <source>
        <dbReference type="Proteomes" id="UP000599109"/>
    </source>
</evidence>
<feature type="transmembrane region" description="Helical" evidence="1">
    <location>
        <begin position="267"/>
        <end position="287"/>
    </location>
</feature>
<dbReference type="AlphaFoldDB" id="A0A936YVK8"/>
<feature type="transmembrane region" description="Helical" evidence="1">
    <location>
        <begin position="237"/>
        <end position="255"/>
    </location>
</feature>